<evidence type="ECO:0000313" key="1">
    <source>
        <dbReference type="EMBL" id="KAJ0218187.1"/>
    </source>
</evidence>
<protein>
    <recommendedName>
        <fullName evidence="3">BED-type domain-containing protein</fullName>
    </recommendedName>
</protein>
<organism evidence="1 2">
    <name type="scientific">Lactuca sativa</name>
    <name type="common">Garden lettuce</name>
    <dbReference type="NCBI Taxonomy" id="4236"/>
    <lineage>
        <taxon>Eukaryota</taxon>
        <taxon>Viridiplantae</taxon>
        <taxon>Streptophyta</taxon>
        <taxon>Embryophyta</taxon>
        <taxon>Tracheophyta</taxon>
        <taxon>Spermatophyta</taxon>
        <taxon>Magnoliopsida</taxon>
        <taxon>eudicotyledons</taxon>
        <taxon>Gunneridae</taxon>
        <taxon>Pentapetalae</taxon>
        <taxon>asterids</taxon>
        <taxon>campanulids</taxon>
        <taxon>Asterales</taxon>
        <taxon>Asteraceae</taxon>
        <taxon>Cichorioideae</taxon>
        <taxon>Cichorieae</taxon>
        <taxon>Lactucinae</taxon>
        <taxon>Lactuca</taxon>
    </lineage>
</organism>
<reference evidence="1 2" key="1">
    <citation type="journal article" date="2017" name="Nat. Commun.">
        <title>Genome assembly with in vitro proximity ligation data and whole-genome triplication in lettuce.</title>
        <authorList>
            <person name="Reyes-Chin-Wo S."/>
            <person name="Wang Z."/>
            <person name="Yang X."/>
            <person name="Kozik A."/>
            <person name="Arikit S."/>
            <person name="Song C."/>
            <person name="Xia L."/>
            <person name="Froenicke L."/>
            <person name="Lavelle D.O."/>
            <person name="Truco M.J."/>
            <person name="Xia R."/>
            <person name="Zhu S."/>
            <person name="Xu C."/>
            <person name="Xu H."/>
            <person name="Xu X."/>
            <person name="Cox K."/>
            <person name="Korf I."/>
            <person name="Meyers B.C."/>
            <person name="Michelmore R.W."/>
        </authorList>
    </citation>
    <scope>NUCLEOTIDE SEQUENCE [LARGE SCALE GENOMIC DNA]</scope>
    <source>
        <strain evidence="2">cv. Salinas</strain>
        <tissue evidence="1">Seedlings</tissue>
    </source>
</reference>
<dbReference type="Proteomes" id="UP000235145">
    <property type="component" value="Unassembled WGS sequence"/>
</dbReference>
<sequence length="263" mass="29552">MPRLSVGEARISPRVECGRGPYLPDSGVWGEARISRLAECGQGPYLPECGRGPYLLAERCMLAWYEVLWGNSVSFVLTVFSFGFSTLCGKMVSGGITRLKQHLTHTSGQVTGYPNVTVDIQKKVMESIKEKDNIQKEKKRNIGILRSYTVDLSDEDEDGEFVVHEVSSKRNVSKKIMGASNVQGPLDIIYQTNHGKKKKQSILDKSMPAPSYHNICVTLMKKTFRSTTRKTAFYDAQSMTRADREHAFERALKIDVSFPKYEA</sequence>
<dbReference type="AlphaFoldDB" id="A0A9R1W8B1"/>
<dbReference type="EMBL" id="NBSK02000003">
    <property type="protein sequence ID" value="KAJ0218187.1"/>
    <property type="molecule type" value="Genomic_DNA"/>
</dbReference>
<evidence type="ECO:0000313" key="2">
    <source>
        <dbReference type="Proteomes" id="UP000235145"/>
    </source>
</evidence>
<accession>A0A9R1W8B1</accession>
<gene>
    <name evidence="1" type="ORF">LSAT_V11C300112840</name>
</gene>
<evidence type="ECO:0008006" key="3">
    <source>
        <dbReference type="Google" id="ProtNLM"/>
    </source>
</evidence>
<keyword evidence="2" id="KW-1185">Reference proteome</keyword>
<proteinExistence type="predicted"/>
<name>A0A9R1W8B1_LACSA</name>
<comment type="caution">
    <text evidence="1">The sequence shown here is derived from an EMBL/GenBank/DDBJ whole genome shotgun (WGS) entry which is preliminary data.</text>
</comment>